<dbReference type="GO" id="GO:0008270">
    <property type="term" value="F:zinc ion binding"/>
    <property type="evidence" value="ECO:0007669"/>
    <property type="project" value="InterPro"/>
</dbReference>
<feature type="compositionally biased region" description="Low complexity" evidence="3">
    <location>
        <begin position="364"/>
        <end position="381"/>
    </location>
</feature>
<feature type="region of interest" description="Disordered" evidence="3">
    <location>
        <begin position="537"/>
        <end position="581"/>
    </location>
</feature>
<feature type="region of interest" description="Disordered" evidence="3">
    <location>
        <begin position="1054"/>
        <end position="1075"/>
    </location>
</feature>
<evidence type="ECO:0000259" key="4">
    <source>
        <dbReference type="Pfam" id="PF07967"/>
    </source>
</evidence>
<feature type="region of interest" description="Disordered" evidence="3">
    <location>
        <begin position="953"/>
        <end position="989"/>
    </location>
</feature>
<evidence type="ECO:0000256" key="2">
    <source>
        <dbReference type="ARBA" id="ARBA00023242"/>
    </source>
</evidence>
<evidence type="ECO:0000313" key="5">
    <source>
        <dbReference type="EMBL" id="KAA8491368.1"/>
    </source>
</evidence>
<dbReference type="PANTHER" id="PTHR15835">
    <property type="entry name" value="NUCLEAR-INTERACTING PARTNER OF ALK"/>
    <property type="match status" value="1"/>
</dbReference>
<reference evidence="6" key="1">
    <citation type="journal article" date="2019" name="Nat. Commun.">
        <title>Expansion of phycobilisome linker gene families in mesophilic red algae.</title>
        <authorList>
            <person name="Lee J."/>
            <person name="Kim D."/>
            <person name="Bhattacharya D."/>
            <person name="Yoon H.S."/>
        </authorList>
    </citation>
    <scope>NUCLEOTIDE SEQUENCE [LARGE SCALE GENOMIC DNA]</scope>
    <source>
        <strain evidence="6">CCMP 1328</strain>
    </source>
</reference>
<dbReference type="PANTHER" id="PTHR15835:SF6">
    <property type="entry name" value="ZINC FINGER C3HC-TYPE PROTEIN 1"/>
    <property type="match status" value="1"/>
</dbReference>
<feature type="compositionally biased region" description="Acidic residues" evidence="3">
    <location>
        <begin position="183"/>
        <end position="204"/>
    </location>
</feature>
<dbReference type="Proteomes" id="UP000324585">
    <property type="component" value="Unassembled WGS sequence"/>
</dbReference>
<proteinExistence type="predicted"/>
<feature type="compositionally biased region" description="Acidic residues" evidence="3">
    <location>
        <begin position="1"/>
        <end position="28"/>
    </location>
</feature>
<feature type="compositionally biased region" description="Acidic residues" evidence="3">
    <location>
        <begin position="150"/>
        <end position="173"/>
    </location>
</feature>
<feature type="compositionally biased region" description="Basic and acidic residues" evidence="3">
    <location>
        <begin position="921"/>
        <end position="936"/>
    </location>
</feature>
<feature type="domain" description="C3HC-type" evidence="4">
    <location>
        <begin position="1263"/>
        <end position="1378"/>
    </location>
</feature>
<dbReference type="OrthoDB" id="614844at2759"/>
<keyword evidence="6" id="KW-1185">Reference proteome</keyword>
<feature type="compositionally biased region" description="Basic and acidic residues" evidence="3">
    <location>
        <begin position="1118"/>
        <end position="1133"/>
    </location>
</feature>
<feature type="compositionally biased region" description="Acidic residues" evidence="3">
    <location>
        <begin position="88"/>
        <end position="108"/>
    </location>
</feature>
<feature type="region of interest" description="Disordered" evidence="3">
    <location>
        <begin position="1116"/>
        <end position="1152"/>
    </location>
</feature>
<feature type="compositionally biased region" description="Basic and acidic residues" evidence="3">
    <location>
        <begin position="116"/>
        <end position="126"/>
    </location>
</feature>
<evidence type="ECO:0000313" key="6">
    <source>
        <dbReference type="Proteomes" id="UP000324585"/>
    </source>
</evidence>
<evidence type="ECO:0000256" key="3">
    <source>
        <dbReference type="SAM" id="MobiDB-lite"/>
    </source>
</evidence>
<feature type="compositionally biased region" description="Acidic residues" evidence="3">
    <location>
        <begin position="635"/>
        <end position="649"/>
    </location>
</feature>
<dbReference type="InterPro" id="IPR012935">
    <property type="entry name" value="NuBaID_N"/>
</dbReference>
<feature type="region of interest" description="Disordered" evidence="3">
    <location>
        <begin position="621"/>
        <end position="658"/>
    </location>
</feature>
<feature type="region of interest" description="Disordered" evidence="3">
    <location>
        <begin position="1526"/>
        <end position="1560"/>
    </location>
</feature>
<dbReference type="EMBL" id="VRMN01000014">
    <property type="protein sequence ID" value="KAA8491368.1"/>
    <property type="molecule type" value="Genomic_DNA"/>
</dbReference>
<comment type="caution">
    <text evidence="5">The sequence shown here is derived from an EMBL/GenBank/DDBJ whole genome shotgun (WGS) entry which is preliminary data.</text>
</comment>
<feature type="compositionally biased region" description="Basic and acidic residues" evidence="3">
    <location>
        <begin position="237"/>
        <end position="248"/>
    </location>
</feature>
<protein>
    <recommendedName>
        <fullName evidence="4">C3HC-type domain-containing protein</fullName>
    </recommendedName>
</protein>
<accession>A0A5J4YJF7</accession>
<feature type="region of interest" description="Disordered" evidence="3">
    <location>
        <begin position="869"/>
        <end position="897"/>
    </location>
</feature>
<feature type="compositionally biased region" description="Basic and acidic residues" evidence="3">
    <location>
        <begin position="281"/>
        <end position="292"/>
    </location>
</feature>
<name>A0A5J4YJF7_PORPP</name>
<dbReference type="Pfam" id="PF07967">
    <property type="entry name" value="zf-C3HC"/>
    <property type="match status" value="1"/>
</dbReference>
<feature type="compositionally biased region" description="Basic and acidic residues" evidence="3">
    <location>
        <begin position="302"/>
        <end position="311"/>
    </location>
</feature>
<feature type="compositionally biased region" description="Polar residues" evidence="3">
    <location>
        <begin position="209"/>
        <end position="218"/>
    </location>
</feature>
<sequence length="1560" mass="162387">MDEMDEDASLIGAADDDIELDGAREDEEGAAHGGGEALAPGREQHEHESWLAVGAPGSRTDDGDGDDDAGGMMMVEHGDDGGELQVYGEDEEEEEMLEEISSDVDDDGGSASASERALDEDGDQARDGSSGPASMSASDGNGNQAGGDGADVEIVDLDGEDAEEQEDGDEDVGLDSGSARLDSEDEDEAQEALDTGDEDNELGDELSRSQESPGSNSLDLEKSDKDATAAGNNMGVDESKDPAQDTIRDAASGPIESAPLVNKVADGERESQPVAPAKGEAQSDRQGVKDSTEPAAAAARSEPADTKHLLEQENTADAQDAVASSAGQAAVGDESETKAQVACTPEQLPAQAKPDDGKGNATLSEPATSSQAPASESAAPAPLFGTKSAFSASGLSAPASFGAAYSFSTNSAASFGSTAFGAATFGAVPFGASTAGSAPTQAWNSSSLSSSPFVFGSGSNTAPLFSFSTSKAVSFSTPVVATDRFAPVSNVAAPATPGSALAFFASPSAATAGPTEAASVAAPTQTAPLAASAGAVESTVASGTHDQPVHALPTSSKDTDTGSGGKDVAMADSGDNGSVGAPEIAQAEESMEKRDPAVEASPFVFAPAVAAGGVDFSFAGASGTNAGDSQNQGEGDNDDDSDMSTDEDAPNTSAAPPAPVFVFGSQSVVPGAQAFGGVPLQVAPEWGGTSENDKVKHKNGSLEHKTETDIAAKEDVKASGTGAHKYQESALPVTGGSHVVMMYRARLVDNVGSTTTPREDCGWLEFQLLQSGENADTREIHFVNEETRDTVKQVPITSLMQVRKLKLKSVVVDPLGPDQAGFVMQLLSVEDADTVLAKFQHCIGRAPASAPASGPALQASSPKVQVAPLEASTATQDVRASGSAGGQLAKGSSSSLSKEAQAQKLKARLLKLKQKKVSGSDTREAKSAEHQEKNVDENLQTLPAATSLLPKEAAVPSVSAGEAETRADAGPSDVPGFTSDISAAPAEKPSEVLIDTALALSKEGDHDQGSTVVFESQEDQATEPAAASAMDTESVTVHPGSPIDLNIVQDVDRETPGPESQANAKVIDPSDHGPPVDMAPDTAPRQFSALYDGMEVEKSEEGAGAEATVEAVAVTKPTLDHGKGNDEKCESDQGAHFLEPSLPPVVTTSDPDRDVRVETGAMRPSDSIARDVECRASSPPCANEQNEPSAQWTAEQLELDAEMTDLRESLNRSKGELAAAGSDLQSALEAVRSLTKTLRGFHQNALESEDLLASVPLEKKCRPWERADFMRRLHSFKPSWWACKSPAIDAVECARRGWYNSGYNRLKSEDGAEIVFRAERVHDMSPGAEEETARVLELICGAGHAVLSGWIGNLCPAAFGSLPYESESEYAATLTSRIRLVEDMAMNVVVAERAIDALGNMFERCKAQSQSAGAPSMLSLVVAICGWVPVSASSLINCSDLEWNRTERRGGTTMPHFGARAQTSAHARFAHGVVLECEFCRQQLDLETLEKEQAFDVLLEHRPYCCFVRADAWKAAGRILLKALEQRDQSDSGDGDPDSERKRVVEPDQSTISGKRLRVE</sequence>
<feature type="region of interest" description="Disordered" evidence="3">
    <location>
        <begin position="1"/>
        <end position="381"/>
    </location>
</feature>
<organism evidence="5 6">
    <name type="scientific">Porphyridium purpureum</name>
    <name type="common">Red alga</name>
    <name type="synonym">Porphyridium cruentum</name>
    <dbReference type="NCBI Taxonomy" id="35688"/>
    <lineage>
        <taxon>Eukaryota</taxon>
        <taxon>Rhodophyta</taxon>
        <taxon>Bangiophyceae</taxon>
        <taxon>Porphyridiales</taxon>
        <taxon>Porphyridiaceae</taxon>
        <taxon>Porphyridium</taxon>
    </lineage>
</organism>
<dbReference type="OMA" id="REQHEHE"/>
<evidence type="ECO:0000256" key="1">
    <source>
        <dbReference type="ARBA" id="ARBA00004123"/>
    </source>
</evidence>
<comment type="subcellular location">
    <subcellularLocation>
        <location evidence="1">Nucleus</location>
    </subcellularLocation>
</comment>
<dbReference type="GO" id="GO:0005634">
    <property type="term" value="C:nucleus"/>
    <property type="evidence" value="ECO:0007669"/>
    <property type="project" value="UniProtKB-SubCell"/>
</dbReference>
<gene>
    <name evidence="5" type="ORF">FVE85_7789</name>
</gene>
<feature type="compositionally biased region" description="Low complexity" evidence="3">
    <location>
        <begin position="316"/>
        <end position="332"/>
    </location>
</feature>
<feature type="region of interest" description="Disordered" evidence="3">
    <location>
        <begin position="913"/>
        <end position="938"/>
    </location>
</feature>
<keyword evidence="2" id="KW-0539">Nucleus</keyword>
<feature type="region of interest" description="Disordered" evidence="3">
    <location>
        <begin position="685"/>
        <end position="705"/>
    </location>
</feature>